<evidence type="ECO:0000256" key="4">
    <source>
        <dbReference type="ARBA" id="ARBA00023136"/>
    </source>
</evidence>
<dbReference type="Proteomes" id="UP000199371">
    <property type="component" value="Unassembled WGS sequence"/>
</dbReference>
<evidence type="ECO:0000313" key="8">
    <source>
        <dbReference type="Proteomes" id="UP000199371"/>
    </source>
</evidence>
<evidence type="ECO:0000256" key="1">
    <source>
        <dbReference type="ARBA" id="ARBA00004442"/>
    </source>
</evidence>
<dbReference type="GO" id="GO:0009279">
    <property type="term" value="C:cell outer membrane"/>
    <property type="evidence" value="ECO:0007669"/>
    <property type="project" value="UniProtKB-SubCell"/>
</dbReference>
<keyword evidence="3 6" id="KW-0732">Signal</keyword>
<keyword evidence="4" id="KW-0472">Membrane</keyword>
<comment type="similarity">
    <text evidence="2">Belongs to the MipA/OmpV family.</text>
</comment>
<dbReference type="PANTHER" id="PTHR38776:SF1">
    <property type="entry name" value="MLTA-INTERACTING PROTEIN-RELATED"/>
    <property type="match status" value="1"/>
</dbReference>
<dbReference type="STRING" id="173990.SAMN05660691_02058"/>
<feature type="chain" id="PRO_5011685487" evidence="6">
    <location>
        <begin position="22"/>
        <end position="273"/>
    </location>
</feature>
<dbReference type="OrthoDB" id="5290976at2"/>
<accession>A0A1H6LUA2</accession>
<evidence type="ECO:0000313" key="7">
    <source>
        <dbReference type="EMBL" id="SEH90027.1"/>
    </source>
</evidence>
<keyword evidence="5" id="KW-0998">Cell outer membrane</keyword>
<dbReference type="EMBL" id="FNXF01000006">
    <property type="protein sequence ID" value="SEH90027.1"/>
    <property type="molecule type" value="Genomic_DNA"/>
</dbReference>
<feature type="signal peptide" evidence="6">
    <location>
        <begin position="1"/>
        <end position="21"/>
    </location>
</feature>
<evidence type="ECO:0000256" key="3">
    <source>
        <dbReference type="ARBA" id="ARBA00022729"/>
    </source>
</evidence>
<organism evidence="7 8">
    <name type="scientific">Rheinheimera pacifica</name>
    <dbReference type="NCBI Taxonomy" id="173990"/>
    <lineage>
        <taxon>Bacteria</taxon>
        <taxon>Pseudomonadati</taxon>
        <taxon>Pseudomonadota</taxon>
        <taxon>Gammaproteobacteria</taxon>
        <taxon>Chromatiales</taxon>
        <taxon>Chromatiaceae</taxon>
        <taxon>Rheinheimera</taxon>
    </lineage>
</organism>
<proteinExistence type="inferred from homology"/>
<reference evidence="8" key="1">
    <citation type="submission" date="2016-10" db="EMBL/GenBank/DDBJ databases">
        <authorList>
            <person name="Varghese N."/>
            <person name="Submissions S."/>
        </authorList>
    </citation>
    <scope>NUCLEOTIDE SEQUENCE [LARGE SCALE GENOMIC DNA]</scope>
    <source>
        <strain evidence="8">DSM 17616</strain>
    </source>
</reference>
<comment type="subcellular location">
    <subcellularLocation>
        <location evidence="1">Cell outer membrane</location>
    </subcellularLocation>
</comment>
<name>A0A1H6LUA2_9GAMM</name>
<gene>
    <name evidence="7" type="ORF">SAMN05660691_02058</name>
</gene>
<keyword evidence="8" id="KW-1185">Reference proteome</keyword>
<evidence type="ECO:0000256" key="6">
    <source>
        <dbReference type="SAM" id="SignalP"/>
    </source>
</evidence>
<dbReference type="RefSeq" id="WP_092792980.1">
    <property type="nucleotide sequence ID" value="NZ_FNXF01000006.1"/>
</dbReference>
<evidence type="ECO:0000256" key="5">
    <source>
        <dbReference type="ARBA" id="ARBA00023237"/>
    </source>
</evidence>
<evidence type="ECO:0000256" key="2">
    <source>
        <dbReference type="ARBA" id="ARBA00005722"/>
    </source>
</evidence>
<dbReference type="PANTHER" id="PTHR38776">
    <property type="entry name" value="MLTA-INTERACTING PROTEIN-RELATED"/>
    <property type="match status" value="1"/>
</dbReference>
<dbReference type="AlphaFoldDB" id="A0A1H6LUA2"/>
<sequence length="273" mass="29983">MTVKFSPALISSLLLASPVLADQPALPLWEAGLIGINVNQLAYPGSDQLVRRNFVLPYLIYRGDILRADRNNVGLRAFKTDSLELDMGFAGSLGSSDDDITVREGMDDLGILVEAGPRLRWTLSEDFFGARVRADFPLRAVFDLDDSLRYSGVSFEPGLNADLITAAQTFYSFGVSALFGNEKLNDYFYQVSEADVTAQRPFYDAQAGLIALRGSASVGKKFSDKWRGFGFARYEWTQGAKNANSPLLVQTGGWSFGVGITYIWAESARKVTN</sequence>
<dbReference type="Pfam" id="PF06629">
    <property type="entry name" value="MipA"/>
    <property type="match status" value="1"/>
</dbReference>
<protein>
    <submittedName>
        <fullName evidence="7">Outer membrane scaffolding protein for murein synthesis, MipA/OmpV family</fullName>
    </submittedName>
</protein>
<dbReference type="InterPro" id="IPR010583">
    <property type="entry name" value="MipA"/>
</dbReference>